<feature type="compositionally biased region" description="Basic and acidic residues" evidence="1">
    <location>
        <begin position="40"/>
        <end position="53"/>
    </location>
</feature>
<organism evidence="2 3">
    <name type="scientific">Perkinsus olseni</name>
    <name type="common">Perkinsus atlanticus</name>
    <dbReference type="NCBI Taxonomy" id="32597"/>
    <lineage>
        <taxon>Eukaryota</taxon>
        <taxon>Sar</taxon>
        <taxon>Alveolata</taxon>
        <taxon>Perkinsozoa</taxon>
        <taxon>Perkinsea</taxon>
        <taxon>Perkinsida</taxon>
        <taxon>Perkinsidae</taxon>
        <taxon>Perkinsus</taxon>
    </lineage>
</organism>
<sequence length="214" mass="23315">MGPASYLWCRYAHDLSDKPTGSSVEAPQGDKARGRNRSSKQSDESTSHVEAKPVRSRGLGHLCGSATEADVTAVSEVVGRTAERLVPRLCTALGCSPRTAACGSPVRAEEIDEGLSLGVESLLKPSGVLPEAKSRAQVNREIKVFHLKQAHRNFLSVEADPETCLTLLRQEVRLGMMTEMSLDEAQKNPNRLYARMALLRKGDGSHRLIEDQLP</sequence>
<dbReference type="EMBL" id="JABANP010000520">
    <property type="protein sequence ID" value="KAF4681384.1"/>
    <property type="molecule type" value="Genomic_DNA"/>
</dbReference>
<proteinExistence type="predicted"/>
<feature type="region of interest" description="Disordered" evidence="1">
    <location>
        <begin position="15"/>
        <end position="61"/>
    </location>
</feature>
<dbReference type="AlphaFoldDB" id="A0A7J6NCA8"/>
<protein>
    <submittedName>
        <fullName evidence="2">Uncharacterized protein</fullName>
    </submittedName>
</protein>
<dbReference type="Proteomes" id="UP000541610">
    <property type="component" value="Unassembled WGS sequence"/>
</dbReference>
<reference evidence="2 3" key="1">
    <citation type="submission" date="2020-04" db="EMBL/GenBank/DDBJ databases">
        <title>Perkinsus olseni comparative genomics.</title>
        <authorList>
            <person name="Bogema D.R."/>
        </authorList>
    </citation>
    <scope>NUCLEOTIDE SEQUENCE [LARGE SCALE GENOMIC DNA]</scope>
    <source>
        <strain evidence="2">00978-12</strain>
    </source>
</reference>
<evidence type="ECO:0000313" key="3">
    <source>
        <dbReference type="Proteomes" id="UP000541610"/>
    </source>
</evidence>
<comment type="caution">
    <text evidence="2">The sequence shown here is derived from an EMBL/GenBank/DDBJ whole genome shotgun (WGS) entry which is preliminary data.</text>
</comment>
<evidence type="ECO:0000313" key="2">
    <source>
        <dbReference type="EMBL" id="KAF4681384.1"/>
    </source>
</evidence>
<accession>A0A7J6NCA8</accession>
<gene>
    <name evidence="2" type="ORF">FOZ60_012217</name>
</gene>
<name>A0A7J6NCA8_PEROL</name>
<evidence type="ECO:0000256" key="1">
    <source>
        <dbReference type="SAM" id="MobiDB-lite"/>
    </source>
</evidence>